<sequence>MGALLHRMGMTGEPMVDEDVDVLVEMVLPHFTDHPGPAQDSGRKCWV</sequence>
<gene>
    <name evidence="1" type="ORF">QF035_000566</name>
</gene>
<evidence type="ECO:0000313" key="1">
    <source>
        <dbReference type="EMBL" id="MDQ1022984.1"/>
    </source>
</evidence>
<evidence type="ECO:0000313" key="2">
    <source>
        <dbReference type="Proteomes" id="UP001230328"/>
    </source>
</evidence>
<dbReference type="RefSeq" id="WP_307517902.1">
    <property type="nucleotide sequence ID" value="NZ_JAUSZI010000002.1"/>
</dbReference>
<reference evidence="1 2" key="1">
    <citation type="submission" date="2023-07" db="EMBL/GenBank/DDBJ databases">
        <title>Comparative genomics of wheat-associated soil bacteria to identify genetic determinants of phenazine resistance.</title>
        <authorList>
            <person name="Mouncey N."/>
        </authorList>
    </citation>
    <scope>NUCLEOTIDE SEQUENCE [LARGE SCALE GENOMIC DNA]</scope>
    <source>
        <strain evidence="1 2">V2I4</strain>
    </source>
</reference>
<comment type="caution">
    <text evidence="1">The sequence shown here is derived from an EMBL/GenBank/DDBJ whole genome shotgun (WGS) entry which is preliminary data.</text>
</comment>
<keyword evidence="2" id="KW-1185">Reference proteome</keyword>
<dbReference type="EMBL" id="JAUSZI010000002">
    <property type="protein sequence ID" value="MDQ1022984.1"/>
    <property type="molecule type" value="Genomic_DNA"/>
</dbReference>
<organism evidence="1 2">
    <name type="scientific">Streptomyces umbrinus</name>
    <dbReference type="NCBI Taxonomy" id="67370"/>
    <lineage>
        <taxon>Bacteria</taxon>
        <taxon>Bacillati</taxon>
        <taxon>Actinomycetota</taxon>
        <taxon>Actinomycetes</taxon>
        <taxon>Kitasatosporales</taxon>
        <taxon>Streptomycetaceae</taxon>
        <taxon>Streptomyces</taxon>
        <taxon>Streptomyces phaeochromogenes group</taxon>
    </lineage>
</organism>
<dbReference type="Proteomes" id="UP001230328">
    <property type="component" value="Unassembled WGS sequence"/>
</dbReference>
<name>A0ABU0SHF3_9ACTN</name>
<proteinExistence type="predicted"/>
<protein>
    <submittedName>
        <fullName evidence="1">Uncharacterized protein</fullName>
    </submittedName>
</protein>
<accession>A0ABU0SHF3</accession>